<gene>
    <name evidence="2" type="ORF">Mal4_18630</name>
</gene>
<keyword evidence="1" id="KW-1133">Transmembrane helix</keyword>
<reference evidence="2 3" key="1">
    <citation type="submission" date="2019-02" db="EMBL/GenBank/DDBJ databases">
        <title>Deep-cultivation of Planctomycetes and their phenomic and genomic characterization uncovers novel biology.</title>
        <authorList>
            <person name="Wiegand S."/>
            <person name="Jogler M."/>
            <person name="Boedeker C."/>
            <person name="Pinto D."/>
            <person name="Vollmers J."/>
            <person name="Rivas-Marin E."/>
            <person name="Kohn T."/>
            <person name="Peeters S.H."/>
            <person name="Heuer A."/>
            <person name="Rast P."/>
            <person name="Oberbeckmann S."/>
            <person name="Bunk B."/>
            <person name="Jeske O."/>
            <person name="Meyerdierks A."/>
            <person name="Storesund J.E."/>
            <person name="Kallscheuer N."/>
            <person name="Luecker S."/>
            <person name="Lage O.M."/>
            <person name="Pohl T."/>
            <person name="Merkel B.J."/>
            <person name="Hornburger P."/>
            <person name="Mueller R.-W."/>
            <person name="Bruemmer F."/>
            <person name="Labrenz M."/>
            <person name="Spormann A.M."/>
            <person name="Op den Camp H."/>
            <person name="Overmann J."/>
            <person name="Amann R."/>
            <person name="Jetten M.S.M."/>
            <person name="Mascher T."/>
            <person name="Medema M.H."/>
            <person name="Devos D.P."/>
            <person name="Kaster A.-K."/>
            <person name="Ovreas L."/>
            <person name="Rohde M."/>
            <person name="Galperin M.Y."/>
            <person name="Jogler C."/>
        </authorList>
    </citation>
    <scope>NUCLEOTIDE SEQUENCE [LARGE SCALE GENOMIC DNA]</scope>
    <source>
        <strain evidence="2 3">Mal4</strain>
    </source>
</reference>
<keyword evidence="1" id="KW-0472">Membrane</keyword>
<feature type="transmembrane region" description="Helical" evidence="1">
    <location>
        <begin position="67"/>
        <end position="93"/>
    </location>
</feature>
<dbReference type="EMBL" id="CP036275">
    <property type="protein sequence ID" value="QDU37549.1"/>
    <property type="molecule type" value="Genomic_DNA"/>
</dbReference>
<proteinExistence type="predicted"/>
<organism evidence="2 3">
    <name type="scientific">Maioricimonas rarisocia</name>
    <dbReference type="NCBI Taxonomy" id="2528026"/>
    <lineage>
        <taxon>Bacteria</taxon>
        <taxon>Pseudomonadati</taxon>
        <taxon>Planctomycetota</taxon>
        <taxon>Planctomycetia</taxon>
        <taxon>Planctomycetales</taxon>
        <taxon>Planctomycetaceae</taxon>
        <taxon>Maioricimonas</taxon>
    </lineage>
</organism>
<name>A0A517Z522_9PLAN</name>
<dbReference type="Proteomes" id="UP000320496">
    <property type="component" value="Chromosome"/>
</dbReference>
<evidence type="ECO:0000256" key="1">
    <source>
        <dbReference type="SAM" id="Phobius"/>
    </source>
</evidence>
<dbReference type="KEGG" id="mri:Mal4_18630"/>
<protein>
    <submittedName>
        <fullName evidence="2">Uncharacterized protein</fullName>
    </submittedName>
</protein>
<feature type="transmembrane region" description="Helical" evidence="1">
    <location>
        <begin position="113"/>
        <end position="139"/>
    </location>
</feature>
<keyword evidence="1" id="KW-0812">Transmembrane</keyword>
<dbReference type="AlphaFoldDB" id="A0A517Z522"/>
<evidence type="ECO:0000313" key="3">
    <source>
        <dbReference type="Proteomes" id="UP000320496"/>
    </source>
</evidence>
<dbReference type="RefSeq" id="WP_145368451.1">
    <property type="nucleotide sequence ID" value="NZ_CP036275.1"/>
</dbReference>
<keyword evidence="3" id="KW-1185">Reference proteome</keyword>
<feature type="transmembrane region" description="Helical" evidence="1">
    <location>
        <begin position="32"/>
        <end position="55"/>
    </location>
</feature>
<accession>A0A517Z522</accession>
<sequence length="294" mass="31767">MTADSPGTDTPAPTKGQLPGLLDPIRQWKSPWWKLVAITLVTYVIGFPLFVLSLNVAITVLSDMPPLLALAIVALVLTGLAGMTVLPAVAMSYCTHTSEQEPWNWSWKSVGSWSIATACATCGYTVGTVGTGAVGVMIFDSVRVQQARAELYSHIVQREFSESEAVDSQGGAVPLVRFRPAATGKEHRIVLHLNDPYEFPQTDGSSRTGKVFFPTAELRIATATGGIVRSTTLVTERYVPTMAGSFKPGFQEGIPSEMSLEFVPRSFDDHVVEFVGPPKGFAKYKVMIEGKGIE</sequence>
<evidence type="ECO:0000313" key="2">
    <source>
        <dbReference type="EMBL" id="QDU37549.1"/>
    </source>
</evidence>